<feature type="binding site" evidence="9">
    <location>
        <position position="275"/>
    </location>
    <ligand>
        <name>Ca(2+)</name>
        <dbReference type="ChEBI" id="CHEBI:29108"/>
        <label>2</label>
    </ligand>
</feature>
<keyword evidence="11" id="KW-1015">Disulfide bond</keyword>
<dbReference type="InterPro" id="IPR010255">
    <property type="entry name" value="Haem_peroxidase_sf"/>
</dbReference>
<dbReference type="EMBL" id="WNWS01000092">
    <property type="protein sequence ID" value="KAE9981253.1"/>
    <property type="molecule type" value="Genomic_DNA"/>
</dbReference>
<dbReference type="Gene3D" id="1.10.420.10">
    <property type="entry name" value="Peroxidase, domain 2"/>
    <property type="match status" value="1"/>
</dbReference>
<evidence type="ECO:0000256" key="11">
    <source>
        <dbReference type="PIRSR" id="PIRSR601621-4"/>
    </source>
</evidence>
<dbReference type="GO" id="GO:0046872">
    <property type="term" value="F:metal ion binding"/>
    <property type="evidence" value="ECO:0007669"/>
    <property type="project" value="UniProtKB-UniRule"/>
</dbReference>
<proteinExistence type="inferred from homology"/>
<feature type="binding site" evidence="9">
    <location>
        <position position="134"/>
    </location>
    <ligand>
        <name>Ca(2+)</name>
        <dbReference type="ChEBI" id="CHEBI:29108"/>
        <label>1</label>
    </ligand>
</feature>
<keyword evidence="2 12" id="KW-0575">Peroxidase</keyword>
<keyword evidence="5 12" id="KW-0560">Oxidoreductase</keyword>
<feature type="binding site" evidence="9">
    <location>
        <position position="150"/>
    </location>
    <ligand>
        <name>Ca(2+)</name>
        <dbReference type="ChEBI" id="CHEBI:29108"/>
        <label>1</label>
    </ligand>
</feature>
<dbReference type="InterPro" id="IPR019794">
    <property type="entry name" value="Peroxidases_AS"/>
</dbReference>
<dbReference type="GO" id="GO:0020037">
    <property type="term" value="F:heme binding"/>
    <property type="evidence" value="ECO:0007669"/>
    <property type="project" value="UniProtKB-UniRule"/>
</dbReference>
<feature type="binding site" evidence="9">
    <location>
        <position position="146"/>
    </location>
    <ligand>
        <name>Ca(2+)</name>
        <dbReference type="ChEBI" id="CHEBI:29108"/>
        <label>1</label>
    </ligand>
</feature>
<evidence type="ECO:0000256" key="3">
    <source>
        <dbReference type="ARBA" id="ARBA00022617"/>
    </source>
</evidence>
<name>A0A8H3V4Y7_VENIN</name>
<evidence type="ECO:0000313" key="17">
    <source>
        <dbReference type="EMBL" id="KAE9992207.1"/>
    </source>
</evidence>
<evidence type="ECO:0000256" key="12">
    <source>
        <dbReference type="RuleBase" id="RU363051"/>
    </source>
</evidence>
<sequence length="573" mass="59564">MKFNMIILAAAAASSVSAAPKRRFNMEGMLREMAPVARRQAANATVEMIGDLKTQGATTTSGTRVKNCLEGTGPCQDASAKTYTPPGKLGSEACRADTCCVWDFVATDLVKLFTGLDGLCNDDARAAVRLGFHDAGAWDKTSTSGGADGSLLLSADEITRSENNGMQNIRIELLKVFARYALDGVGAADLVQFAHNVAVVVCPLGPRQISFVGRDDKATSDNTGLLPDTRASASSLIELFAEKTITVIDLISLIGAHTTAKQRFVDTSKAGQPLDSTPGVWDVAFYGETLAPTPPEGVFRLPSDDAFTKFNASAPGFTVFSDPATGQATWNELYAKAYTRLSLLGVNKINQLTDCTKVMPNAILVVPPPVSSSSSSSVSASSTSSPASSSSTISVSTTPSSSSAIESSSSSSHSSGIGSSSSYSTSSYPSHSSSSVPLTTSTICITETYVDPIATKTITTTIPLTTTVCPIEESATYSASSSVSSTITIYATKTFTVTFGGNTKTITTSFPVNPSHTDKTSSTASASSTPYVPVMNVSSSTPGSPITLTKTSTVHETACPAIPTVTATKIVWV</sequence>
<feature type="binding site" evidence="9">
    <location>
        <position position="282"/>
    </location>
    <ligand>
        <name>Ca(2+)</name>
        <dbReference type="ChEBI" id="CHEBI:29108"/>
        <label>2</label>
    </ligand>
</feature>
<dbReference type="GO" id="GO:0042744">
    <property type="term" value="P:hydrogen peroxide catabolic process"/>
    <property type="evidence" value="ECO:0007669"/>
    <property type="project" value="TreeGrafter"/>
</dbReference>
<evidence type="ECO:0000256" key="10">
    <source>
        <dbReference type="PIRSR" id="PIRSR601621-3"/>
    </source>
</evidence>
<evidence type="ECO:0000256" key="7">
    <source>
        <dbReference type="ARBA" id="ARBA00023180"/>
    </source>
</evidence>
<dbReference type="EC" id="1.11.1.-" evidence="12"/>
<evidence type="ECO:0000256" key="4">
    <source>
        <dbReference type="ARBA" id="ARBA00022723"/>
    </source>
</evidence>
<dbReference type="PANTHER" id="PTHR31356">
    <property type="entry name" value="THYLAKOID LUMENAL 29 KDA PROTEIN, CHLOROPLASTIC-RELATED"/>
    <property type="match status" value="1"/>
</dbReference>
<feature type="binding site" evidence="9">
    <location>
        <position position="148"/>
    </location>
    <ligand>
        <name>Ca(2+)</name>
        <dbReference type="ChEBI" id="CHEBI:29108"/>
        <label>1</label>
    </ligand>
</feature>
<keyword evidence="4 9" id="KW-0479">Metal-binding</keyword>
<organism evidence="15 18">
    <name type="scientific">Venturia inaequalis</name>
    <name type="common">Apple scab fungus</name>
    <dbReference type="NCBI Taxonomy" id="5025"/>
    <lineage>
        <taxon>Eukaryota</taxon>
        <taxon>Fungi</taxon>
        <taxon>Dikarya</taxon>
        <taxon>Ascomycota</taxon>
        <taxon>Pezizomycotina</taxon>
        <taxon>Dothideomycetes</taxon>
        <taxon>Pleosporomycetidae</taxon>
        <taxon>Venturiales</taxon>
        <taxon>Venturiaceae</taxon>
        <taxon>Venturia</taxon>
    </lineage>
</organism>
<feature type="binding site" evidence="9">
    <location>
        <position position="277"/>
    </location>
    <ligand>
        <name>Ca(2+)</name>
        <dbReference type="ChEBI" id="CHEBI:29108"/>
        <label>2</label>
    </ligand>
</feature>
<evidence type="ECO:0000313" key="15">
    <source>
        <dbReference type="EMBL" id="KAE9981253.1"/>
    </source>
</evidence>
<comment type="similarity">
    <text evidence="1 12">Belongs to the peroxidase family. Ligninase subfamily.</text>
</comment>
<evidence type="ECO:0000256" key="8">
    <source>
        <dbReference type="PIRSR" id="PIRSR601621-1"/>
    </source>
</evidence>
<reference evidence="15 18" key="1">
    <citation type="submission" date="2018-12" db="EMBL/GenBank/DDBJ databases">
        <title>Venturia inaequalis Genome Resource.</title>
        <authorList>
            <person name="Lichtner F.J."/>
        </authorList>
    </citation>
    <scope>NUCLEOTIDE SEQUENCE [LARGE SCALE GENOMIC DNA]</scope>
    <source>
        <strain evidence="15 18">120213</strain>
        <strain evidence="16">Bline_iso_100314</strain>
        <strain evidence="17 19">DMI_063113</strain>
    </source>
</reference>
<dbReference type="EMBL" id="WNWQ01000014">
    <property type="protein sequence ID" value="KAE9984693.1"/>
    <property type="molecule type" value="Genomic_DNA"/>
</dbReference>
<comment type="cofactor">
    <cofactor evidence="9">
        <name>heme b</name>
        <dbReference type="ChEBI" id="CHEBI:60344"/>
    </cofactor>
    <text evidence="9">Binds 1 heme b (iron(II)-protoporphyrin IX) group per subunit.</text>
</comment>
<evidence type="ECO:0000313" key="18">
    <source>
        <dbReference type="Proteomes" id="UP000447873"/>
    </source>
</evidence>
<evidence type="ECO:0000256" key="5">
    <source>
        <dbReference type="ARBA" id="ARBA00023002"/>
    </source>
</evidence>
<feature type="site" description="Transition state stabilizer" evidence="10">
    <location>
        <position position="129"/>
    </location>
</feature>
<comment type="cofactor">
    <cofactor evidence="9 12">
        <name>Ca(2+)</name>
        <dbReference type="ChEBI" id="CHEBI:29108"/>
    </cofactor>
    <text evidence="9 12">Binds 2 calcium ions per subunit.</text>
</comment>
<dbReference type="Proteomes" id="UP000447873">
    <property type="component" value="Unassembled WGS sequence"/>
</dbReference>
<feature type="active site" description="Proton acceptor" evidence="8">
    <location>
        <position position="133"/>
    </location>
</feature>
<dbReference type="Gene3D" id="1.10.520.10">
    <property type="match status" value="1"/>
</dbReference>
<dbReference type="SUPFAM" id="SSF48113">
    <property type="entry name" value="Heme-dependent peroxidases"/>
    <property type="match status" value="1"/>
</dbReference>
<dbReference type="GO" id="GO:0000302">
    <property type="term" value="P:response to reactive oxygen species"/>
    <property type="evidence" value="ECO:0007669"/>
    <property type="project" value="TreeGrafter"/>
</dbReference>
<dbReference type="PRINTS" id="PR00462">
    <property type="entry name" value="LIGNINASE"/>
</dbReference>
<dbReference type="AlphaFoldDB" id="A0A8H3V4Y7"/>
<evidence type="ECO:0000259" key="14">
    <source>
        <dbReference type="PROSITE" id="PS50873"/>
    </source>
</evidence>
<evidence type="ECO:0000256" key="6">
    <source>
        <dbReference type="ARBA" id="ARBA00023004"/>
    </source>
</evidence>
<dbReference type="InterPro" id="IPR001621">
    <property type="entry name" value="Ligninase"/>
</dbReference>
<dbReference type="Pfam" id="PF00141">
    <property type="entry name" value="peroxidase"/>
    <property type="match status" value="1"/>
</dbReference>
<evidence type="ECO:0000256" key="2">
    <source>
        <dbReference type="ARBA" id="ARBA00022559"/>
    </source>
</evidence>
<dbReference type="GO" id="GO:0004601">
    <property type="term" value="F:peroxidase activity"/>
    <property type="evidence" value="ECO:0007669"/>
    <property type="project" value="UniProtKB-KW"/>
</dbReference>
<feature type="domain" description="Plant heme peroxidase family profile" evidence="14">
    <location>
        <begin position="146"/>
        <end position="348"/>
    </location>
</feature>
<evidence type="ECO:0000256" key="1">
    <source>
        <dbReference type="ARBA" id="ARBA00006089"/>
    </source>
</evidence>
<feature type="region of interest" description="Disordered" evidence="13">
    <location>
        <begin position="370"/>
        <end position="416"/>
    </location>
</feature>
<keyword evidence="7" id="KW-0325">Glycoprotein</keyword>
<dbReference type="PRINTS" id="PR00458">
    <property type="entry name" value="PEROXIDASE"/>
</dbReference>
<keyword evidence="6 9" id="KW-0408">Iron</keyword>
<keyword evidence="19" id="KW-1185">Reference proteome</keyword>
<feature type="binding site" evidence="9">
    <location>
        <position position="258"/>
    </location>
    <ligand>
        <name>Ca(2+)</name>
        <dbReference type="ChEBI" id="CHEBI:29108"/>
        <label>2</label>
    </ligand>
</feature>
<keyword evidence="9 12" id="KW-0106">Calcium</keyword>
<dbReference type="PROSITE" id="PS00436">
    <property type="entry name" value="PEROXIDASE_2"/>
    <property type="match status" value="1"/>
</dbReference>
<feature type="compositionally biased region" description="Low complexity" evidence="13">
    <location>
        <begin position="371"/>
        <end position="416"/>
    </location>
</feature>
<dbReference type="Proteomes" id="UP000490939">
    <property type="component" value="Unassembled WGS sequence"/>
</dbReference>
<evidence type="ECO:0000256" key="9">
    <source>
        <dbReference type="PIRSR" id="PIRSR601621-2"/>
    </source>
</evidence>
<dbReference type="InterPro" id="IPR002016">
    <property type="entry name" value="Haem_peroxidase"/>
</dbReference>
<feature type="signal peptide" evidence="12">
    <location>
        <begin position="1"/>
        <end position="18"/>
    </location>
</feature>
<dbReference type="EMBL" id="WNWR01000066">
    <property type="protein sequence ID" value="KAE9992207.1"/>
    <property type="molecule type" value="Genomic_DNA"/>
</dbReference>
<protein>
    <recommendedName>
        <fullName evidence="12">Peroxidase</fullName>
        <ecNumber evidence="12">1.11.1.-</ecNumber>
    </recommendedName>
</protein>
<dbReference type="PROSITE" id="PS50873">
    <property type="entry name" value="PEROXIDASE_4"/>
    <property type="match status" value="1"/>
</dbReference>
<comment type="caution">
    <text evidence="15">The sequence shown here is derived from an EMBL/GenBank/DDBJ whole genome shotgun (WGS) entry which is preliminary data.</text>
</comment>
<dbReference type="PANTHER" id="PTHR31356:SF66">
    <property type="entry name" value="CATALASE-PEROXIDASE"/>
    <property type="match status" value="1"/>
</dbReference>
<keyword evidence="12" id="KW-0732">Signal</keyword>
<feature type="disulfide bond" evidence="11">
    <location>
        <begin position="120"/>
        <end position="202"/>
    </location>
</feature>
<dbReference type="InterPro" id="IPR044831">
    <property type="entry name" value="Ccp1-like"/>
</dbReference>
<keyword evidence="3 9" id="KW-0349">Heme</keyword>
<evidence type="ECO:0000256" key="13">
    <source>
        <dbReference type="SAM" id="MobiDB-lite"/>
    </source>
</evidence>
<accession>A0A8H3V4Y7</accession>
<dbReference type="GO" id="GO:0034599">
    <property type="term" value="P:cellular response to oxidative stress"/>
    <property type="evidence" value="ECO:0007669"/>
    <property type="project" value="InterPro"/>
</dbReference>
<dbReference type="Proteomes" id="UP000433883">
    <property type="component" value="Unassembled WGS sequence"/>
</dbReference>
<feature type="binding site" description="axial binding residue" evidence="9">
    <location>
        <position position="257"/>
    </location>
    <ligand>
        <name>heme b</name>
        <dbReference type="ChEBI" id="CHEBI:60344"/>
    </ligand>
    <ligandPart>
        <name>Fe</name>
        <dbReference type="ChEBI" id="CHEBI:18248"/>
    </ligandPart>
</feature>
<evidence type="ECO:0000313" key="19">
    <source>
        <dbReference type="Proteomes" id="UP000490939"/>
    </source>
</evidence>
<dbReference type="OrthoDB" id="2113341at2759"/>
<gene>
    <name evidence="16" type="ORF">BLS_001688</name>
    <name evidence="17" type="ORF">EG327_009705</name>
    <name evidence="15" type="ORF">EG328_011803</name>
</gene>
<feature type="disulfide bond" evidence="11">
    <location>
        <begin position="99"/>
        <end position="355"/>
    </location>
</feature>
<feature type="chain" id="PRO_5044521567" description="Peroxidase" evidence="12">
    <location>
        <begin position="19"/>
        <end position="573"/>
    </location>
</feature>
<evidence type="ECO:0000313" key="16">
    <source>
        <dbReference type="EMBL" id="KAE9984693.1"/>
    </source>
</evidence>